<evidence type="ECO:0000313" key="12">
    <source>
        <dbReference type="Proteomes" id="UP000677804"/>
    </source>
</evidence>
<dbReference type="InterPro" id="IPR059112">
    <property type="entry name" value="CysZ/EI24"/>
</dbReference>
<sequence>MGEVRDGARLLLRGWGYWRLRPSVMAWGLVPAALVGVLVLTALSLLVINLGTVAQWLTPFADGWTPFWERAAEIAAQGVVLVGAVVLVVVTFTALTLTVGEPFYDRIWRAVEREETGTVPAGDTGFWRGAVDGFALMARGLLVALMAGVLGLVPVVGTLIGWSTGLVLTGWVLAHELTSRALVSRGLSRTQRNRLLRAHRREAIGFGIATQLCFLVPGGAVATMPAAVAGATMLAHRVLEAGGVVDGAPGGAVSGAGSSTHAG</sequence>
<evidence type="ECO:0000313" key="11">
    <source>
        <dbReference type="EMBL" id="QVI62121.1"/>
    </source>
</evidence>
<evidence type="ECO:0000256" key="1">
    <source>
        <dbReference type="ARBA" id="ARBA00004141"/>
    </source>
</evidence>
<gene>
    <name evidence="11" type="ORF">KG103_17175</name>
</gene>
<dbReference type="Pfam" id="PF07264">
    <property type="entry name" value="EI24"/>
    <property type="match status" value="1"/>
</dbReference>
<feature type="transmembrane region" description="Helical" evidence="10">
    <location>
        <begin position="29"/>
        <end position="54"/>
    </location>
</feature>
<dbReference type="PANTHER" id="PTHR37468:SF1">
    <property type="entry name" value="SULFATE TRANSPORTER CYSZ"/>
    <property type="match status" value="1"/>
</dbReference>
<keyword evidence="4" id="KW-0997">Cell inner membrane</keyword>
<keyword evidence="2" id="KW-0813">Transport</keyword>
<keyword evidence="8" id="KW-0764">Sulfate transport</keyword>
<keyword evidence="6 10" id="KW-0812">Transmembrane</keyword>
<organism evidence="11 12">
    <name type="scientific">Cellulomonas wangleii</name>
    <dbReference type="NCBI Taxonomy" id="2816956"/>
    <lineage>
        <taxon>Bacteria</taxon>
        <taxon>Bacillati</taxon>
        <taxon>Actinomycetota</taxon>
        <taxon>Actinomycetes</taxon>
        <taxon>Micrococcales</taxon>
        <taxon>Cellulomonadaceae</taxon>
        <taxon>Cellulomonas</taxon>
    </lineage>
</organism>
<keyword evidence="5" id="KW-0028">Amino-acid biosynthesis</keyword>
<evidence type="ECO:0000256" key="9">
    <source>
        <dbReference type="ARBA" id="ARBA00023136"/>
    </source>
</evidence>
<keyword evidence="12" id="KW-1185">Reference proteome</keyword>
<keyword evidence="9 10" id="KW-0472">Membrane</keyword>
<dbReference type="Proteomes" id="UP000677804">
    <property type="component" value="Chromosome"/>
</dbReference>
<evidence type="ECO:0000256" key="10">
    <source>
        <dbReference type="SAM" id="Phobius"/>
    </source>
</evidence>
<reference evidence="11 12" key="1">
    <citation type="submission" date="2021-05" db="EMBL/GenBank/DDBJ databases">
        <title>Novel species in genus Cellulomonas.</title>
        <authorList>
            <person name="Zhang G."/>
        </authorList>
    </citation>
    <scope>NUCLEOTIDE SEQUENCE [LARGE SCALE GENOMIC DNA]</scope>
    <source>
        <strain evidence="12">zg-ZUI222</strain>
    </source>
</reference>
<evidence type="ECO:0000256" key="3">
    <source>
        <dbReference type="ARBA" id="ARBA00022475"/>
    </source>
</evidence>
<dbReference type="InterPro" id="IPR050480">
    <property type="entry name" value="CysZ-like"/>
</dbReference>
<name>A0ABX8D3T7_9CELL</name>
<dbReference type="EMBL" id="CP074405">
    <property type="protein sequence ID" value="QVI62121.1"/>
    <property type="molecule type" value="Genomic_DNA"/>
</dbReference>
<evidence type="ECO:0000256" key="6">
    <source>
        <dbReference type="ARBA" id="ARBA00022692"/>
    </source>
</evidence>
<protein>
    <submittedName>
        <fullName evidence="11">EI24 domain-containing protein</fullName>
    </submittedName>
</protein>
<feature type="transmembrane region" description="Helical" evidence="10">
    <location>
        <begin position="134"/>
        <end position="153"/>
    </location>
</feature>
<dbReference type="PANTHER" id="PTHR37468">
    <property type="entry name" value="SULFATE TRANSPORTER CYSZ"/>
    <property type="match status" value="1"/>
</dbReference>
<evidence type="ECO:0000256" key="2">
    <source>
        <dbReference type="ARBA" id="ARBA00022448"/>
    </source>
</evidence>
<evidence type="ECO:0000256" key="8">
    <source>
        <dbReference type="ARBA" id="ARBA00023032"/>
    </source>
</evidence>
<evidence type="ECO:0000256" key="4">
    <source>
        <dbReference type="ARBA" id="ARBA00022519"/>
    </source>
</evidence>
<proteinExistence type="predicted"/>
<evidence type="ECO:0000256" key="7">
    <source>
        <dbReference type="ARBA" id="ARBA00022989"/>
    </source>
</evidence>
<feature type="transmembrane region" description="Helical" evidence="10">
    <location>
        <begin position="74"/>
        <end position="99"/>
    </location>
</feature>
<feature type="transmembrane region" description="Helical" evidence="10">
    <location>
        <begin position="204"/>
        <end position="228"/>
    </location>
</feature>
<accession>A0ABX8D3T7</accession>
<comment type="subcellular location">
    <subcellularLocation>
        <location evidence="1">Membrane</location>
        <topology evidence="1">Multi-pass membrane protein</topology>
    </subcellularLocation>
</comment>
<keyword evidence="7 10" id="KW-1133">Transmembrane helix</keyword>
<keyword evidence="3" id="KW-1003">Cell membrane</keyword>
<evidence type="ECO:0000256" key="5">
    <source>
        <dbReference type="ARBA" id="ARBA00022605"/>
    </source>
</evidence>
<dbReference type="RefSeq" id="WP_207339689.1">
    <property type="nucleotide sequence ID" value="NZ_CP074405.1"/>
</dbReference>